<dbReference type="InterPro" id="IPR001680">
    <property type="entry name" value="WD40_rpt"/>
</dbReference>
<evidence type="ECO:0000256" key="8">
    <source>
        <dbReference type="SAM" id="MobiDB-lite"/>
    </source>
</evidence>
<organism evidence="10 11">
    <name type="scientific">Lepraria finkii</name>
    <dbReference type="NCBI Taxonomy" id="1340010"/>
    <lineage>
        <taxon>Eukaryota</taxon>
        <taxon>Fungi</taxon>
        <taxon>Dikarya</taxon>
        <taxon>Ascomycota</taxon>
        <taxon>Pezizomycotina</taxon>
        <taxon>Lecanoromycetes</taxon>
        <taxon>OSLEUM clade</taxon>
        <taxon>Lecanoromycetidae</taxon>
        <taxon>Lecanorales</taxon>
        <taxon>Lecanorineae</taxon>
        <taxon>Stereocaulaceae</taxon>
        <taxon>Lepraria</taxon>
    </lineage>
</organism>
<name>A0ABR4B0Y2_9LECA</name>
<keyword evidence="11" id="KW-1185">Reference proteome</keyword>
<dbReference type="EMBL" id="JBHFEH010000044">
    <property type="protein sequence ID" value="KAL2050691.1"/>
    <property type="molecule type" value="Genomic_DNA"/>
</dbReference>
<keyword evidence="3 7" id="KW-0853">WD repeat</keyword>
<dbReference type="InterPro" id="IPR015943">
    <property type="entry name" value="WD40/YVTN_repeat-like_dom_sf"/>
</dbReference>
<dbReference type="PANTHER" id="PTHR14344">
    <property type="entry name" value="WD REPEAT PROTEIN"/>
    <property type="match status" value="1"/>
</dbReference>
<dbReference type="PROSITE" id="PS50294">
    <property type="entry name" value="WD_REPEATS_REGION"/>
    <property type="match status" value="1"/>
</dbReference>
<dbReference type="Pfam" id="PF19834">
    <property type="entry name" value="DUF6314"/>
    <property type="match status" value="1"/>
</dbReference>
<accession>A0ABR4B0Y2</accession>
<evidence type="ECO:0000256" key="4">
    <source>
        <dbReference type="ARBA" id="ARBA00022694"/>
    </source>
</evidence>
<evidence type="ECO:0000256" key="6">
    <source>
        <dbReference type="ARBA" id="ARBA00038255"/>
    </source>
</evidence>
<proteinExistence type="inferred from homology"/>
<dbReference type="Pfam" id="PF00400">
    <property type="entry name" value="WD40"/>
    <property type="match status" value="2"/>
</dbReference>
<evidence type="ECO:0000256" key="2">
    <source>
        <dbReference type="ARBA" id="ARBA00022490"/>
    </source>
</evidence>
<reference evidence="10 11" key="1">
    <citation type="submission" date="2024-09" db="EMBL/GenBank/DDBJ databases">
        <title>Rethinking Asexuality: The Enigmatic Case of Functional Sexual Genes in Lepraria (Stereocaulaceae).</title>
        <authorList>
            <person name="Doellman M."/>
            <person name="Sun Y."/>
            <person name="Barcenas-Pena A."/>
            <person name="Lumbsch H.T."/>
            <person name="Grewe F."/>
        </authorList>
    </citation>
    <scope>NUCLEOTIDE SEQUENCE [LARGE SCALE GENOMIC DNA]</scope>
    <source>
        <strain evidence="10 11">Grewe 0041</strain>
    </source>
</reference>
<dbReference type="PROSITE" id="PS00678">
    <property type="entry name" value="WD_REPEATS_1"/>
    <property type="match status" value="1"/>
</dbReference>
<evidence type="ECO:0000256" key="1">
    <source>
        <dbReference type="ARBA" id="ARBA00004496"/>
    </source>
</evidence>
<evidence type="ECO:0000256" key="7">
    <source>
        <dbReference type="PROSITE-ProRule" id="PRU00221"/>
    </source>
</evidence>
<evidence type="ECO:0000313" key="11">
    <source>
        <dbReference type="Proteomes" id="UP001590951"/>
    </source>
</evidence>
<protein>
    <recommendedName>
        <fullName evidence="9">DUF6314 domain-containing protein</fullName>
    </recommendedName>
</protein>
<dbReference type="InterPro" id="IPR019775">
    <property type="entry name" value="WD40_repeat_CS"/>
</dbReference>
<comment type="subcellular location">
    <subcellularLocation>
        <location evidence="1">Cytoplasm</location>
    </subcellularLocation>
</comment>
<keyword evidence="5" id="KW-0677">Repeat</keyword>
<evidence type="ECO:0000256" key="5">
    <source>
        <dbReference type="ARBA" id="ARBA00022737"/>
    </source>
</evidence>
<evidence type="ECO:0000256" key="3">
    <source>
        <dbReference type="ARBA" id="ARBA00022574"/>
    </source>
</evidence>
<keyword evidence="2" id="KW-0963">Cytoplasm</keyword>
<dbReference type="Proteomes" id="UP001590951">
    <property type="component" value="Unassembled WGS sequence"/>
</dbReference>
<comment type="caution">
    <text evidence="10">The sequence shown here is derived from an EMBL/GenBank/DDBJ whole genome shotgun (WGS) entry which is preliminary data.</text>
</comment>
<dbReference type="SUPFAM" id="SSF50978">
    <property type="entry name" value="WD40 repeat-like"/>
    <property type="match status" value="3"/>
</dbReference>
<dbReference type="PROSITE" id="PS50082">
    <property type="entry name" value="WD_REPEATS_2"/>
    <property type="match status" value="1"/>
</dbReference>
<dbReference type="PANTHER" id="PTHR14344:SF3">
    <property type="entry name" value="WD REPEAT-CONTAINING PROTEIN 6"/>
    <property type="match status" value="1"/>
</dbReference>
<feature type="repeat" description="WD" evidence="7">
    <location>
        <begin position="222"/>
        <end position="269"/>
    </location>
</feature>
<dbReference type="InterPro" id="IPR045632">
    <property type="entry name" value="DUF6314"/>
</dbReference>
<dbReference type="SMART" id="SM00320">
    <property type="entry name" value="WD40"/>
    <property type="match status" value="10"/>
</dbReference>
<gene>
    <name evidence="10" type="ORF">ABVK25_009078</name>
</gene>
<dbReference type="InterPro" id="IPR036322">
    <property type="entry name" value="WD40_repeat_dom_sf"/>
</dbReference>
<feature type="region of interest" description="Disordered" evidence="8">
    <location>
        <begin position="419"/>
        <end position="438"/>
    </location>
</feature>
<evidence type="ECO:0000313" key="10">
    <source>
        <dbReference type="EMBL" id="KAL2050691.1"/>
    </source>
</evidence>
<dbReference type="Gene3D" id="2.130.10.10">
    <property type="entry name" value="YVTN repeat-like/Quinoprotein amine dehydrogenase"/>
    <property type="match status" value="3"/>
</dbReference>
<feature type="domain" description="DUF6314" evidence="9">
    <location>
        <begin position="449"/>
        <end position="616"/>
    </location>
</feature>
<sequence length="1419" mass="157342">MADLLEFNSIINPITALAFLHLDRLYILAGEGQVLRVFDHAENKLIGSYGIFNSEAIHGIVCHGVSCSNEAPRSTAILLLWGGRSISILNVGITLDLTHKVYVEAVVHEQFCTDWVMDGCFYAYHHIPDESIDESTSPDFFLVNAHNEVISLRLPRKSRGETELARNPTAAGPRSMLYSAHIITTGAGRVLIAAGTFSGEIIFWSFRPGNSGVALSSTHNIFRGHQGSIFGLQISEAAGDGPVQRVLASCSDDRTIRIWDVSDTTSQLSPKQLQPSSESGFGASDADSVKCLATAMAHTSRIWGLRFLRHKDDSWGLLSYGEDAIAQARILCPEPIGKASSLEATRLRFELRHQTTYRYHSGKSIWAAAVHDESTYSCLISTGGADGRITSYRPRLKDLDLRSQASFYQNTIEEACGRQAADSQLSNGSDGHVSKKQPQAPAGHLFNALGGDWKISRTISDGIYSDLAGGFEGTATFTPREPSDDSYDAEYLYSEFGDFTTPQGLKLKANRQYVWRYLDSSDSVTVWFVKTDGSQTVDYLFHTLSFHKPESENREHFQQALPFDVTASGHHSCEKDDYQVDHTFRMKSISVIDQWTAKFTVRGPRKNYIAVSNYTRNGQLCEESESNEARVEVVSPPILPTGREGDWKLHRGDGFKTYAWLSETDFLASTEHGYILIGTVNYRGRTGQTAMPGISWETIHCKTSLRPSCIATSVPSMGIVLLTGSEGTIYLYQHSIKRVLAIHQLPGKLAYLRAQDLRLSWADASRADPSTFHTALGSQENGWRHLKDRTTAVLEVGLVAKCLGSSEINVMFLRYSSEWSYSIKELQYEFKDTFIVTSSCFVKIPIQLLILGSRRGELAVYDLSESLQLPRRGHTVRLHGDAITSIVVVANEFQACEVGKIFFATTGRDGTYKIHSLNVNQAEQRDDGGVIEIKTVNDCKLPFGPYIEGAYFDFFTQHLFIWGFRSTQFVVWNESRKAEVLSVECGNAHRNWDYVVHKDGKGGGSFVFTKACLCCIYFQEQASHRVLQCGSHGREVKALALSPPSQDRGDLRSRFLVTGAEDTAIRIFGHGPANENPRLHCLRILTDHTTGIQQLRWSADGRRLFSAAGCEEFLVWRITPIHSIGLGVVREARCPTVTEPPDLRIMDFDVLTKPVAPGTTSDPRANAYLLTMAYSDSSMRVYYYSSWLEHKFHLVFTGSYTTHCLTQIRDLRPTFQGDLHLCTTSTDGSFAFWRLDTRNLPKSATPVPPQSPLWSLLHKSHQSSVKCLEIFPLSSSESIVVTGGDDGDVWLTHLNFSNSEGSYPTSAVIKLSPAHAAAVTSVACLGTADMGKSGMLLLASVSTDQRLKVWIVAIEKGAGLEGVRLANASDVYTNVADPSSLGHFQDEEGRLWLYVAGVGIEIWRVKLEVPPIRDSFRVH</sequence>
<keyword evidence="4" id="KW-0819">tRNA processing</keyword>
<dbReference type="InterPro" id="IPR051973">
    <property type="entry name" value="tRNA_Anticodon_Mtase-Reg"/>
</dbReference>
<evidence type="ECO:0000259" key="9">
    <source>
        <dbReference type="Pfam" id="PF19834"/>
    </source>
</evidence>
<comment type="similarity">
    <text evidence="6">Belongs to the WD repeat WDR6 family.</text>
</comment>